<name>A0A9E7C3B7_9ACTN</name>
<gene>
    <name evidence="1" type="ORF">DSM104329_04979</name>
</gene>
<evidence type="ECO:0000313" key="2">
    <source>
        <dbReference type="Proteomes" id="UP001162834"/>
    </source>
</evidence>
<protein>
    <submittedName>
        <fullName evidence="1">Uncharacterized protein</fullName>
    </submittedName>
</protein>
<accession>A0A9E7C3B7</accession>
<dbReference type="EMBL" id="CP087164">
    <property type="protein sequence ID" value="UGS38549.1"/>
    <property type="molecule type" value="Genomic_DNA"/>
</dbReference>
<dbReference type="RefSeq" id="WP_259312570.1">
    <property type="nucleotide sequence ID" value="NZ_CP087164.1"/>
</dbReference>
<organism evidence="1 2">
    <name type="scientific">Capillimicrobium parvum</name>
    <dbReference type="NCBI Taxonomy" id="2884022"/>
    <lineage>
        <taxon>Bacteria</taxon>
        <taxon>Bacillati</taxon>
        <taxon>Actinomycetota</taxon>
        <taxon>Thermoleophilia</taxon>
        <taxon>Solirubrobacterales</taxon>
        <taxon>Capillimicrobiaceae</taxon>
        <taxon>Capillimicrobium</taxon>
    </lineage>
</organism>
<reference evidence="1" key="1">
    <citation type="journal article" date="2022" name="Int. J. Syst. Evol. Microbiol.">
        <title>Pseudomonas aegrilactucae sp. nov. and Pseudomonas morbosilactucae sp. nov., pathogens causing bacterial rot of lettuce in Japan.</title>
        <authorList>
            <person name="Sawada H."/>
            <person name="Fujikawa T."/>
            <person name="Satou M."/>
        </authorList>
    </citation>
    <scope>NUCLEOTIDE SEQUENCE</scope>
    <source>
        <strain evidence="1">0166_1</strain>
    </source>
</reference>
<dbReference type="AlphaFoldDB" id="A0A9E7C3B7"/>
<evidence type="ECO:0000313" key="1">
    <source>
        <dbReference type="EMBL" id="UGS38549.1"/>
    </source>
</evidence>
<dbReference type="Proteomes" id="UP001162834">
    <property type="component" value="Chromosome"/>
</dbReference>
<keyword evidence="2" id="KW-1185">Reference proteome</keyword>
<dbReference type="KEGG" id="sbae:DSM104329_04979"/>
<proteinExistence type="predicted"/>
<sequence>MVSDAADGADLARDPAASPLARAYCPLCRQSFERTEGGSGWQIVAAQLA</sequence>